<name>A0ABR6W2H2_9BACT</name>
<feature type="region of interest" description="Disordered" evidence="1">
    <location>
        <begin position="48"/>
        <end position="86"/>
    </location>
</feature>
<proteinExistence type="predicted"/>
<dbReference type="RefSeq" id="WP_235985434.1">
    <property type="nucleotide sequence ID" value="NZ_VFIA01000002.1"/>
</dbReference>
<evidence type="ECO:0000313" key="2">
    <source>
        <dbReference type="EMBL" id="MBC3789940.1"/>
    </source>
</evidence>
<evidence type="ECO:0000256" key="1">
    <source>
        <dbReference type="SAM" id="MobiDB-lite"/>
    </source>
</evidence>
<protein>
    <submittedName>
        <fullName evidence="2">DNA repair ATPase RecN</fullName>
    </submittedName>
</protein>
<sequence>MAIPVSIGYLKKEPTPVINENELFAAFNRLERKVESMKSAYEAAKERAEGLQEANNTLRKKNREQEAELKQLQKKQSNSEKIASKSKDFGKIVNNNLSGTDTNAELKQQLDEYIRELERCIAHLSSLS</sequence>
<dbReference type="Proteomes" id="UP000700732">
    <property type="component" value="Unassembled WGS sequence"/>
</dbReference>
<organism evidence="2 3">
    <name type="scientific">Spirosoma utsteinense</name>
    <dbReference type="NCBI Taxonomy" id="2585773"/>
    <lineage>
        <taxon>Bacteria</taxon>
        <taxon>Pseudomonadati</taxon>
        <taxon>Bacteroidota</taxon>
        <taxon>Cytophagia</taxon>
        <taxon>Cytophagales</taxon>
        <taxon>Cytophagaceae</taxon>
        <taxon>Spirosoma</taxon>
    </lineage>
</organism>
<reference evidence="2 3" key="1">
    <citation type="submission" date="2019-06" db="EMBL/GenBank/DDBJ databases">
        <title>Spirosoma utsteinense sp. nov. isolated from Antarctic ice-free soils.</title>
        <authorList>
            <person name="Tahon G."/>
        </authorList>
    </citation>
    <scope>NUCLEOTIDE SEQUENCE [LARGE SCALE GENOMIC DNA]</scope>
    <source>
        <strain evidence="2 3">LMG 31447</strain>
    </source>
</reference>
<gene>
    <name evidence="2" type="ORF">FH603_424</name>
</gene>
<keyword evidence="3" id="KW-1185">Reference proteome</keyword>
<evidence type="ECO:0000313" key="3">
    <source>
        <dbReference type="Proteomes" id="UP000700732"/>
    </source>
</evidence>
<dbReference type="EMBL" id="VFIA01000002">
    <property type="protein sequence ID" value="MBC3789940.1"/>
    <property type="molecule type" value="Genomic_DNA"/>
</dbReference>
<accession>A0ABR6W2H2</accession>
<comment type="caution">
    <text evidence="2">The sequence shown here is derived from an EMBL/GenBank/DDBJ whole genome shotgun (WGS) entry which is preliminary data.</text>
</comment>